<sequence>MGCNASKVPLVVVGVDGNKSSESRRVSALDFTTSTDFFRRSSSILLWKPQESPRSIKKKSVFELFKEQANQEDKKQAQEREKEKEELKKKFNTSLSSSAVRCHYDSDDSDSDNNNGDTTTDDEVLSALDLK</sequence>
<name>A0A1E7EY68_9STRA</name>
<dbReference type="KEGG" id="fcy:FRACYDRAFT_246935"/>
<feature type="compositionally biased region" description="Basic and acidic residues" evidence="1">
    <location>
        <begin position="68"/>
        <end position="89"/>
    </location>
</feature>
<dbReference type="Proteomes" id="UP000095751">
    <property type="component" value="Unassembled WGS sequence"/>
</dbReference>
<keyword evidence="3" id="KW-1185">Reference proteome</keyword>
<organism evidence="2 3">
    <name type="scientific">Fragilariopsis cylindrus CCMP1102</name>
    <dbReference type="NCBI Taxonomy" id="635003"/>
    <lineage>
        <taxon>Eukaryota</taxon>
        <taxon>Sar</taxon>
        <taxon>Stramenopiles</taxon>
        <taxon>Ochrophyta</taxon>
        <taxon>Bacillariophyta</taxon>
        <taxon>Bacillariophyceae</taxon>
        <taxon>Bacillariophycidae</taxon>
        <taxon>Bacillariales</taxon>
        <taxon>Bacillariaceae</taxon>
        <taxon>Fragilariopsis</taxon>
    </lineage>
</organism>
<gene>
    <name evidence="2" type="ORF">FRACYDRAFT_246935</name>
</gene>
<dbReference type="AlphaFoldDB" id="A0A1E7EY68"/>
<dbReference type="EMBL" id="KV784371">
    <property type="protein sequence ID" value="OEU10483.1"/>
    <property type="molecule type" value="Genomic_DNA"/>
</dbReference>
<proteinExistence type="predicted"/>
<dbReference type="InParanoid" id="A0A1E7EY68"/>
<protein>
    <submittedName>
        <fullName evidence="2">Uncharacterized protein</fullName>
    </submittedName>
</protein>
<feature type="region of interest" description="Disordered" evidence="1">
    <location>
        <begin position="68"/>
        <end position="131"/>
    </location>
</feature>
<reference evidence="2 3" key="1">
    <citation type="submission" date="2016-09" db="EMBL/GenBank/DDBJ databases">
        <title>Extensive genetic diversity and differential bi-allelic expression allows diatom success in the polar Southern Ocean.</title>
        <authorList>
            <consortium name="DOE Joint Genome Institute"/>
            <person name="Mock T."/>
            <person name="Otillar R.P."/>
            <person name="Strauss J."/>
            <person name="Dupont C."/>
            <person name="Frickenhaus S."/>
            <person name="Maumus F."/>
            <person name="Mcmullan M."/>
            <person name="Sanges R."/>
            <person name="Schmutz J."/>
            <person name="Toseland A."/>
            <person name="Valas R."/>
            <person name="Veluchamy A."/>
            <person name="Ward B.J."/>
            <person name="Allen A."/>
            <person name="Barry K."/>
            <person name="Falciatore A."/>
            <person name="Ferrante M."/>
            <person name="Fortunato A.E."/>
            <person name="Gloeckner G."/>
            <person name="Gruber A."/>
            <person name="Hipkin R."/>
            <person name="Janech M."/>
            <person name="Kroth P."/>
            <person name="Leese F."/>
            <person name="Lindquist E."/>
            <person name="Lyon B.R."/>
            <person name="Martin J."/>
            <person name="Mayer C."/>
            <person name="Parker M."/>
            <person name="Quesneville H."/>
            <person name="Raymond J."/>
            <person name="Uhlig C."/>
            <person name="Valentin K.U."/>
            <person name="Worden A.Z."/>
            <person name="Armbrust E.V."/>
            <person name="Bowler C."/>
            <person name="Green B."/>
            <person name="Moulton V."/>
            <person name="Van Oosterhout C."/>
            <person name="Grigoriev I."/>
        </authorList>
    </citation>
    <scope>NUCLEOTIDE SEQUENCE [LARGE SCALE GENOMIC DNA]</scope>
    <source>
        <strain evidence="2 3">CCMP1102</strain>
    </source>
</reference>
<accession>A0A1E7EY68</accession>
<evidence type="ECO:0000256" key="1">
    <source>
        <dbReference type="SAM" id="MobiDB-lite"/>
    </source>
</evidence>
<evidence type="ECO:0000313" key="2">
    <source>
        <dbReference type="EMBL" id="OEU10483.1"/>
    </source>
</evidence>
<evidence type="ECO:0000313" key="3">
    <source>
        <dbReference type="Proteomes" id="UP000095751"/>
    </source>
</evidence>